<dbReference type="AlphaFoldDB" id="A0A0C9TM39"/>
<evidence type="ECO:0000256" key="1">
    <source>
        <dbReference type="SAM" id="MobiDB-lite"/>
    </source>
</evidence>
<feature type="region of interest" description="Disordered" evidence="1">
    <location>
        <begin position="1"/>
        <end position="84"/>
    </location>
</feature>
<accession>A0A0C9TM39</accession>
<dbReference type="HOGENOM" id="CLU_1816397_0_0_1"/>
<evidence type="ECO:0000313" key="3">
    <source>
        <dbReference type="Proteomes" id="UP000053647"/>
    </source>
</evidence>
<sequence>TVTVSRAEWANLQDVRQRGQATPTFVTKATDPPSSPEHDHESAIYPSTSLRGSPAHVTRNTSPIQRPPSPQPGSHLHAQPSRSLVGLDPLLHAVPSLLSPSPLSAPLGHSHLLHPLPTANVQSLGLHLMGPSEDPRTEVPSDPAAQLAQRRAANDD</sequence>
<keyword evidence="3" id="KW-1185">Reference proteome</keyword>
<reference evidence="2 3" key="1">
    <citation type="submission" date="2014-06" db="EMBL/GenBank/DDBJ databases">
        <authorList>
            <consortium name="DOE Joint Genome Institute"/>
            <person name="Kuo A."/>
            <person name="Kohler A."/>
            <person name="Nagy L.G."/>
            <person name="Floudas D."/>
            <person name="Copeland A."/>
            <person name="Barry K.W."/>
            <person name="Cichocki N."/>
            <person name="Veneault-Fourrey C."/>
            <person name="LaButti K."/>
            <person name="Lindquist E.A."/>
            <person name="Lipzen A."/>
            <person name="Lundell T."/>
            <person name="Morin E."/>
            <person name="Murat C."/>
            <person name="Sun H."/>
            <person name="Tunlid A."/>
            <person name="Henrissat B."/>
            <person name="Grigoriev I.V."/>
            <person name="Hibbett D.S."/>
            <person name="Martin F."/>
            <person name="Nordberg H.P."/>
            <person name="Cantor M.N."/>
            <person name="Hua S.X."/>
        </authorList>
    </citation>
    <scope>NUCLEOTIDE SEQUENCE [LARGE SCALE GENOMIC DNA]</scope>
    <source>
        <strain evidence="2 3">ATCC 200175</strain>
    </source>
</reference>
<name>A0A0C9TM39_PAXIN</name>
<feature type="non-terminal residue" evidence="2">
    <location>
        <position position="156"/>
    </location>
</feature>
<protein>
    <submittedName>
        <fullName evidence="2">Uncharacterized protein</fullName>
    </submittedName>
</protein>
<proteinExistence type="predicted"/>
<organism evidence="2 3">
    <name type="scientific">Paxillus involutus ATCC 200175</name>
    <dbReference type="NCBI Taxonomy" id="664439"/>
    <lineage>
        <taxon>Eukaryota</taxon>
        <taxon>Fungi</taxon>
        <taxon>Dikarya</taxon>
        <taxon>Basidiomycota</taxon>
        <taxon>Agaricomycotina</taxon>
        <taxon>Agaricomycetes</taxon>
        <taxon>Agaricomycetidae</taxon>
        <taxon>Boletales</taxon>
        <taxon>Paxilineae</taxon>
        <taxon>Paxillaceae</taxon>
        <taxon>Paxillus</taxon>
    </lineage>
</organism>
<gene>
    <name evidence="2" type="ORF">PAXINDRAFT_172747</name>
</gene>
<feature type="non-terminal residue" evidence="2">
    <location>
        <position position="1"/>
    </location>
</feature>
<evidence type="ECO:0000313" key="2">
    <source>
        <dbReference type="EMBL" id="KIJ08862.1"/>
    </source>
</evidence>
<dbReference type="EMBL" id="KN819544">
    <property type="protein sequence ID" value="KIJ08862.1"/>
    <property type="molecule type" value="Genomic_DNA"/>
</dbReference>
<dbReference type="OrthoDB" id="2702897at2759"/>
<feature type="region of interest" description="Disordered" evidence="1">
    <location>
        <begin position="128"/>
        <end position="156"/>
    </location>
</feature>
<dbReference type="Proteomes" id="UP000053647">
    <property type="component" value="Unassembled WGS sequence"/>
</dbReference>
<reference evidence="3" key="2">
    <citation type="submission" date="2015-01" db="EMBL/GenBank/DDBJ databases">
        <title>Evolutionary Origins and Diversification of the Mycorrhizal Mutualists.</title>
        <authorList>
            <consortium name="DOE Joint Genome Institute"/>
            <consortium name="Mycorrhizal Genomics Consortium"/>
            <person name="Kohler A."/>
            <person name="Kuo A."/>
            <person name="Nagy L.G."/>
            <person name="Floudas D."/>
            <person name="Copeland A."/>
            <person name="Barry K.W."/>
            <person name="Cichocki N."/>
            <person name="Veneault-Fourrey C."/>
            <person name="LaButti K."/>
            <person name="Lindquist E.A."/>
            <person name="Lipzen A."/>
            <person name="Lundell T."/>
            <person name="Morin E."/>
            <person name="Murat C."/>
            <person name="Riley R."/>
            <person name="Ohm R."/>
            <person name="Sun H."/>
            <person name="Tunlid A."/>
            <person name="Henrissat B."/>
            <person name="Grigoriev I.V."/>
            <person name="Hibbett D.S."/>
            <person name="Martin F."/>
        </authorList>
    </citation>
    <scope>NUCLEOTIDE SEQUENCE [LARGE SCALE GENOMIC DNA]</scope>
    <source>
        <strain evidence="3">ATCC 200175</strain>
    </source>
</reference>